<name>A0A0W7WPF9_9RHOB</name>
<proteinExistence type="predicted"/>
<evidence type="ECO:0000256" key="1">
    <source>
        <dbReference type="SAM" id="SignalP"/>
    </source>
</evidence>
<keyword evidence="3" id="KW-1185">Reference proteome</keyword>
<evidence type="ECO:0000313" key="2">
    <source>
        <dbReference type="EMBL" id="KUF12457.1"/>
    </source>
</evidence>
<reference evidence="2 3" key="1">
    <citation type="submission" date="2015-12" db="EMBL/GenBank/DDBJ databases">
        <authorList>
            <person name="Shamseldin A."/>
            <person name="Moawad H."/>
            <person name="Abd El-Rahim W.M."/>
            <person name="Sadowsky M.J."/>
        </authorList>
    </citation>
    <scope>NUCLEOTIDE SEQUENCE [LARGE SCALE GENOMIC DNA]</scope>
    <source>
        <strain evidence="2 3">SJ5A-1</strain>
    </source>
</reference>
<sequence>MRHLSLAAAFCLSATALSAQIDNDRLAEALAQGEVALEAVRSLPIALQNPNVGGNEKLREVNANDVYFRDIQPIGDSGQWFRVFPSIKEPRLSNYFLFEGAETPFAAAPVADRDPQPTDLSILLHFPDGGHPRDRWSQGRPRAVYTRPNVENAEAETWPVGCYRFTLSIAGAGERAYGPGAACELRPTETAGWARITLDGAEDHLLVLGTRDAPYAAQVGPAEASQPAGLRLLVWDGGAPDCPDFLDPAVPVTRLGASFAGQLGDLNTNSRCGVADAAGAEVSVTGLRAQGDGTYLPEGTGPVTLSRGGGQVVVPRDARLRELAETGGFLLVDETAFATPVSQPTPDATGGRYALVELDTRTPVTGMALLRPGGTRIELARLTGPAIFSDRVGYWRAGTGEELFHLRLDRPGPAEIAVQPASELSVCPPVPLQVGADPFTVPRSAVSCGAREISVTLRLPEGFALGARDDLFKGPCPGFTPDPASRARHYCLDLDTPRAGLPELEIAFDEAGLSERYEIVADYPRSLPRSALTEGAPVQVALRVRPRATPITVPVQGGLLNEDVGAGDFRVSLINGRDIVESVALDLAEDRASVRLTPRFAAAALDAWQKTAQLPVFLESLGGQRFVDDTGAEARSIRLDLDISGMTGAPAPDQPAAVIRILPDSVTLPERLPVDGLALTRDGVTPVQDYFCRVGLKIEDSLTSWLTPEGRDAVLPDAISGTRLDSVSRIDIVTGPRPASGSESAPPEQVCRPEGTVIASMDAKSFVALDRIALPYAHPVLVYFLRTAPSDTHYGRDAPRVYRAWLDALQGLTGRRLMAIRQPARRGFETIAAGTTAKPLDWRIESAALIRGNATALSEPDLRDVFDDARAVADAAGLPEGSWPDIIVLRAAATRFELGTDCADLSRAIRARPAGARILILEDMRGSVPVPPAQDAGTGEIRTWATSRCTGPEGFEATLVVTDFVDQTDPPVDFARALRDPLSEYLLD</sequence>
<accession>A0A0W7WPF9</accession>
<feature type="chain" id="PRO_5006936551" evidence="1">
    <location>
        <begin position="20"/>
        <end position="988"/>
    </location>
</feature>
<dbReference type="EMBL" id="LPXO01000001">
    <property type="protein sequence ID" value="KUF12457.1"/>
    <property type="molecule type" value="Genomic_DNA"/>
</dbReference>
<dbReference type="STRING" id="1685382.AVJ23_01625"/>
<dbReference type="Proteomes" id="UP000054396">
    <property type="component" value="Unassembled WGS sequence"/>
</dbReference>
<keyword evidence="1" id="KW-0732">Signal</keyword>
<protein>
    <submittedName>
        <fullName evidence="2">Uncharacterized protein</fullName>
    </submittedName>
</protein>
<feature type="signal peptide" evidence="1">
    <location>
        <begin position="1"/>
        <end position="19"/>
    </location>
</feature>
<evidence type="ECO:0000313" key="3">
    <source>
        <dbReference type="Proteomes" id="UP000054396"/>
    </source>
</evidence>
<organism evidence="2 3">
    <name type="scientific">Pseudoponticoccus marisrubri</name>
    <dbReference type="NCBI Taxonomy" id="1685382"/>
    <lineage>
        <taxon>Bacteria</taxon>
        <taxon>Pseudomonadati</taxon>
        <taxon>Pseudomonadota</taxon>
        <taxon>Alphaproteobacteria</taxon>
        <taxon>Rhodobacterales</taxon>
        <taxon>Roseobacteraceae</taxon>
        <taxon>Pseudoponticoccus</taxon>
    </lineage>
</organism>
<dbReference type="OrthoDB" id="9154822at2"/>
<gene>
    <name evidence="2" type="ORF">AVJ23_01625</name>
</gene>
<comment type="caution">
    <text evidence="2">The sequence shown here is derived from an EMBL/GenBank/DDBJ whole genome shotgun (WGS) entry which is preliminary data.</text>
</comment>
<dbReference type="AlphaFoldDB" id="A0A0W7WPF9"/>
<dbReference type="RefSeq" id="WP_058860403.1">
    <property type="nucleotide sequence ID" value="NZ_LPXO01000001.1"/>
</dbReference>